<name>A0A2V1DPD1_9PLEO</name>
<feature type="transmembrane region" description="Helical" evidence="1">
    <location>
        <begin position="6"/>
        <end position="30"/>
    </location>
</feature>
<reference evidence="2 3" key="1">
    <citation type="journal article" date="2018" name="Sci. Rep.">
        <title>Comparative genomics provides insights into the lifestyle and reveals functional heterogeneity of dark septate endophytic fungi.</title>
        <authorList>
            <person name="Knapp D.G."/>
            <person name="Nemeth J.B."/>
            <person name="Barry K."/>
            <person name="Hainaut M."/>
            <person name="Henrissat B."/>
            <person name="Johnson J."/>
            <person name="Kuo A."/>
            <person name="Lim J.H.P."/>
            <person name="Lipzen A."/>
            <person name="Nolan M."/>
            <person name="Ohm R.A."/>
            <person name="Tamas L."/>
            <person name="Grigoriev I.V."/>
            <person name="Spatafora J.W."/>
            <person name="Nagy L.G."/>
            <person name="Kovacs G.M."/>
        </authorList>
    </citation>
    <scope>NUCLEOTIDE SEQUENCE [LARGE SCALE GENOMIC DNA]</scope>
    <source>
        <strain evidence="2 3">DSE2036</strain>
    </source>
</reference>
<dbReference type="EMBL" id="KZ805379">
    <property type="protein sequence ID" value="PVI00098.1"/>
    <property type="molecule type" value="Genomic_DNA"/>
</dbReference>
<evidence type="ECO:0000256" key="1">
    <source>
        <dbReference type="SAM" id="Phobius"/>
    </source>
</evidence>
<protein>
    <submittedName>
        <fullName evidence="2">Uncharacterized protein</fullName>
    </submittedName>
</protein>
<dbReference type="OrthoDB" id="2989864at2759"/>
<sequence length="129" mass="13858">MFENFTLAHIPTLFVATATTFGGLMPFFNAQSAIEEFGLPKRIAISKEAQSVMILSSARITALGACMFAFYFSGKFSEVDTVMVIMGAYVGSVDAYVCWKEEVTGKAIFRGLSGAVIAAWGWFGLTAGV</sequence>
<evidence type="ECO:0000313" key="3">
    <source>
        <dbReference type="Proteomes" id="UP000244855"/>
    </source>
</evidence>
<keyword evidence="1" id="KW-1133">Transmembrane helix</keyword>
<keyword evidence="1" id="KW-0472">Membrane</keyword>
<gene>
    <name evidence="2" type="ORF">DM02DRAFT_593351</name>
</gene>
<dbReference type="Pfam" id="PF14087">
    <property type="entry name" value="DUF4267"/>
    <property type="match status" value="1"/>
</dbReference>
<keyword evidence="3" id="KW-1185">Reference proteome</keyword>
<feature type="transmembrane region" description="Helical" evidence="1">
    <location>
        <begin position="111"/>
        <end position="128"/>
    </location>
</feature>
<proteinExistence type="predicted"/>
<dbReference type="AlphaFoldDB" id="A0A2V1DPD1"/>
<feature type="transmembrane region" description="Helical" evidence="1">
    <location>
        <begin position="51"/>
        <end position="73"/>
    </location>
</feature>
<dbReference type="Proteomes" id="UP000244855">
    <property type="component" value="Unassembled WGS sequence"/>
</dbReference>
<accession>A0A2V1DPD1</accession>
<dbReference type="InterPro" id="IPR025363">
    <property type="entry name" value="DUF4267"/>
</dbReference>
<feature type="transmembrane region" description="Helical" evidence="1">
    <location>
        <begin position="79"/>
        <end position="99"/>
    </location>
</feature>
<organism evidence="2 3">
    <name type="scientific">Periconia macrospinosa</name>
    <dbReference type="NCBI Taxonomy" id="97972"/>
    <lineage>
        <taxon>Eukaryota</taxon>
        <taxon>Fungi</taxon>
        <taxon>Dikarya</taxon>
        <taxon>Ascomycota</taxon>
        <taxon>Pezizomycotina</taxon>
        <taxon>Dothideomycetes</taxon>
        <taxon>Pleosporomycetidae</taxon>
        <taxon>Pleosporales</taxon>
        <taxon>Massarineae</taxon>
        <taxon>Periconiaceae</taxon>
        <taxon>Periconia</taxon>
    </lineage>
</organism>
<keyword evidence="1" id="KW-0812">Transmembrane</keyword>
<evidence type="ECO:0000313" key="2">
    <source>
        <dbReference type="EMBL" id="PVI00098.1"/>
    </source>
</evidence>